<dbReference type="InParanoid" id="A0A1J7I5U9"/>
<dbReference type="EMBL" id="KV875109">
    <property type="protein sequence ID" value="OIW23015.1"/>
    <property type="molecule type" value="Genomic_DNA"/>
</dbReference>
<gene>
    <name evidence="2" type="ORF">CONLIGDRAFT_637938</name>
</gene>
<dbReference type="InterPro" id="IPR001810">
    <property type="entry name" value="F-box_dom"/>
</dbReference>
<evidence type="ECO:0000259" key="1">
    <source>
        <dbReference type="PROSITE" id="PS50181"/>
    </source>
</evidence>
<dbReference type="OrthoDB" id="4191831at2759"/>
<dbReference type="Proteomes" id="UP000182658">
    <property type="component" value="Unassembled WGS sequence"/>
</dbReference>
<name>A0A1J7I5U9_9PEZI</name>
<feature type="domain" description="F-box" evidence="1">
    <location>
        <begin position="13"/>
        <end position="65"/>
    </location>
</feature>
<keyword evidence="3" id="KW-1185">Reference proteome</keyword>
<reference evidence="2 3" key="1">
    <citation type="submission" date="2016-10" db="EMBL/GenBank/DDBJ databases">
        <title>Draft genome sequence of Coniochaeta ligniaria NRRL30616, a lignocellulolytic fungus for bioabatement of inhibitors in plant biomass hydrolysates.</title>
        <authorList>
            <consortium name="DOE Joint Genome Institute"/>
            <person name="Jimenez D.J."/>
            <person name="Hector R.E."/>
            <person name="Riley R."/>
            <person name="Sun H."/>
            <person name="Grigoriev I.V."/>
            <person name="Van Elsas J.D."/>
            <person name="Nichols N.N."/>
        </authorList>
    </citation>
    <scope>NUCLEOTIDE SEQUENCE [LARGE SCALE GENOMIC DNA]</scope>
    <source>
        <strain evidence="2 3">NRRL 30616</strain>
    </source>
</reference>
<dbReference type="PROSITE" id="PS50181">
    <property type="entry name" value="FBOX"/>
    <property type="match status" value="1"/>
</dbReference>
<dbReference type="AlphaFoldDB" id="A0A1J7I5U9"/>
<proteinExistence type="predicted"/>
<evidence type="ECO:0000313" key="2">
    <source>
        <dbReference type="EMBL" id="OIW23015.1"/>
    </source>
</evidence>
<evidence type="ECO:0000313" key="3">
    <source>
        <dbReference type="Proteomes" id="UP000182658"/>
    </source>
</evidence>
<accession>A0A1J7I5U9</accession>
<organism evidence="2 3">
    <name type="scientific">Coniochaeta ligniaria NRRL 30616</name>
    <dbReference type="NCBI Taxonomy" id="1408157"/>
    <lineage>
        <taxon>Eukaryota</taxon>
        <taxon>Fungi</taxon>
        <taxon>Dikarya</taxon>
        <taxon>Ascomycota</taxon>
        <taxon>Pezizomycotina</taxon>
        <taxon>Sordariomycetes</taxon>
        <taxon>Sordariomycetidae</taxon>
        <taxon>Coniochaetales</taxon>
        <taxon>Coniochaetaceae</taxon>
        <taxon>Coniochaeta</taxon>
    </lineage>
</organism>
<sequence>MDSSSLPAMQSQPGSLPDCPAEMLRAIFESVSRADLQSLCLTCRAIRPHAEALLYSRVDLVWLDEIPPILLLLRTILARPDLAKHVKTVDLSGDLTQTVPRFTHYSALPRLQVSPAELGRPIAFVEALGLPAGSKWVEELRSGAMDAFVAVFLSQLCNVQTLAISGNFSRHVYFVGEVFRSALCGSRAHGLPSFEYLRQVSIRKLKDPDENGNGQTRNTESLIPLFYLPGVEDMTLAFDNPLSKSRNDFAPLEWPGPERPVPSRLKTLNLTLVREPYLGQLLSVTTEIESLTWEWYYEEDSQDNVIKPVVDLDHVINALSHMRASLKCLTISALTGRKGFAIEEPPIEVTGSLQALSEFTALRRLQIPLPFLAASLSPHRARPLASSLPRNLENLIIKTDFPDQSDIGALWDTGEYEWTGLTLVRALRLWLRDLKNSTPYLRGFHLIVSGPNYLEWASEMADEVVQLGNEAGIHTQITLDGYHS</sequence>
<protein>
    <recommendedName>
        <fullName evidence="1">F-box domain-containing protein</fullName>
    </recommendedName>
</protein>